<protein>
    <submittedName>
        <fullName evidence="1">Carboxypeptidase-like regulatory domain-containing protein</fullName>
    </submittedName>
</protein>
<dbReference type="InterPro" id="IPR008969">
    <property type="entry name" value="CarboxyPept-like_regulatory"/>
</dbReference>
<dbReference type="Gene3D" id="2.60.40.1120">
    <property type="entry name" value="Carboxypeptidase-like, regulatory domain"/>
    <property type="match status" value="1"/>
</dbReference>
<evidence type="ECO:0000313" key="1">
    <source>
        <dbReference type="EMBL" id="MCF1714814.1"/>
    </source>
</evidence>
<comment type="caution">
    <text evidence="1">The sequence shown here is derived from an EMBL/GenBank/DDBJ whole genome shotgun (WGS) entry which is preliminary data.</text>
</comment>
<gene>
    <name evidence="1" type="ORF">L0U88_09270</name>
</gene>
<accession>A0ABS9BI15</accession>
<dbReference type="Proteomes" id="UP001200145">
    <property type="component" value="Unassembled WGS sequence"/>
</dbReference>
<dbReference type="SUPFAM" id="SSF49464">
    <property type="entry name" value="Carboxypeptidase regulatory domain-like"/>
    <property type="match status" value="1"/>
</dbReference>
<sequence length="590" mass="63950">MSNPIIRKGWIVLFCAVLLNACTKPDQQADLPPVGKSTETELVTISLQGRITDQQTAPVAGAVVRSGNHVTTTDINGNYRFSSIRVKPNSGLVEVSVNGFFREYKGFEVMPETEHYVRMQLEPLNSGVRFAAASGGSYTLPSGSGIEFGPDAIAEAANGQQYSGNVQANAFSKDSDDPTFYGVIPGSKGRDLQNKAVSIQFISAVVTELTGDAGQQLQLKTGKAATVRFPIPATRQMNLPGAVSLWSYDPISTEWKEEGKARRDGNFYIAQVPHFSTWAVGTALPAAPLKATVTDIAGEAFSFARIQLYTADGKQLLGSPVHTNNKGDLLMNAPSNQAMEIRIINSCDEVLASQQINTGSSNNWLGTIKAGTTGRNNLVLSGKVQNCKAAPVYKGWVNVVIDGQQYKASINNGNFQLNLNRCYNTNTYAKITAVDEEGNQESNSIMMEVSTGSVDLGLLSTCNKRNMQYISYTLNGTNYLLQAPTDSLVQAKANGERTYVINCYKANDPTAVAFSLSFSGNENPGEYPVTTLKFSQNKTQLTSAGTWLVKITQFGKVGEYIEGTANGNMRDLSSNRTLPFNFRFKVIRNQ</sequence>
<organism evidence="1 2">
    <name type="scientific">Flavihumibacter fluminis</name>
    <dbReference type="NCBI Taxonomy" id="2909236"/>
    <lineage>
        <taxon>Bacteria</taxon>
        <taxon>Pseudomonadati</taxon>
        <taxon>Bacteroidota</taxon>
        <taxon>Chitinophagia</taxon>
        <taxon>Chitinophagales</taxon>
        <taxon>Chitinophagaceae</taxon>
        <taxon>Flavihumibacter</taxon>
    </lineage>
</organism>
<keyword evidence="2" id="KW-1185">Reference proteome</keyword>
<reference evidence="1 2" key="1">
    <citation type="submission" date="2022-01" db="EMBL/GenBank/DDBJ databases">
        <title>Flavihumibacter sp. nov., isolated from sediment of a river.</title>
        <authorList>
            <person name="Liu H."/>
        </authorList>
    </citation>
    <scope>NUCLEOTIDE SEQUENCE [LARGE SCALE GENOMIC DNA]</scope>
    <source>
        <strain evidence="1 2">RY-1</strain>
    </source>
</reference>
<dbReference type="RefSeq" id="WP_234865767.1">
    <property type="nucleotide sequence ID" value="NZ_JAKEVY010000002.1"/>
</dbReference>
<proteinExistence type="predicted"/>
<dbReference type="EMBL" id="JAKEVY010000002">
    <property type="protein sequence ID" value="MCF1714814.1"/>
    <property type="molecule type" value="Genomic_DNA"/>
</dbReference>
<name>A0ABS9BI15_9BACT</name>
<evidence type="ECO:0000313" key="2">
    <source>
        <dbReference type="Proteomes" id="UP001200145"/>
    </source>
</evidence>